<feature type="repeat" description="ANK" evidence="3">
    <location>
        <begin position="194"/>
        <end position="226"/>
    </location>
</feature>
<feature type="region of interest" description="Disordered" evidence="4">
    <location>
        <begin position="1"/>
        <end position="27"/>
    </location>
</feature>
<evidence type="ECO:0000313" key="5">
    <source>
        <dbReference type="EMBL" id="KRX02940.1"/>
    </source>
</evidence>
<evidence type="ECO:0000256" key="2">
    <source>
        <dbReference type="ARBA" id="ARBA00023043"/>
    </source>
</evidence>
<keyword evidence="1" id="KW-0677">Repeat</keyword>
<organism evidence="5 6">
    <name type="scientific">Pseudocohnilembus persalinus</name>
    <name type="common">Ciliate</name>
    <dbReference type="NCBI Taxonomy" id="266149"/>
    <lineage>
        <taxon>Eukaryota</taxon>
        <taxon>Sar</taxon>
        <taxon>Alveolata</taxon>
        <taxon>Ciliophora</taxon>
        <taxon>Intramacronucleata</taxon>
        <taxon>Oligohymenophorea</taxon>
        <taxon>Scuticociliatia</taxon>
        <taxon>Philasterida</taxon>
        <taxon>Pseudocohnilembidae</taxon>
        <taxon>Pseudocohnilembus</taxon>
    </lineage>
</organism>
<evidence type="ECO:0000256" key="3">
    <source>
        <dbReference type="PROSITE-ProRule" id="PRU00023"/>
    </source>
</evidence>
<dbReference type="OrthoDB" id="430364at2759"/>
<dbReference type="InterPro" id="IPR002110">
    <property type="entry name" value="Ankyrin_rpt"/>
</dbReference>
<dbReference type="PANTHER" id="PTHR24166">
    <property type="entry name" value="ROLLING PEBBLES, ISOFORM B"/>
    <property type="match status" value="1"/>
</dbReference>
<dbReference type="SMART" id="SM00248">
    <property type="entry name" value="ANK"/>
    <property type="match status" value="2"/>
</dbReference>
<feature type="compositionally biased region" description="Polar residues" evidence="4">
    <location>
        <begin position="1"/>
        <end position="10"/>
    </location>
</feature>
<dbReference type="Proteomes" id="UP000054937">
    <property type="component" value="Unassembled WGS sequence"/>
</dbReference>
<feature type="repeat" description="ANK" evidence="3">
    <location>
        <begin position="161"/>
        <end position="193"/>
    </location>
</feature>
<feature type="region of interest" description="Disordered" evidence="4">
    <location>
        <begin position="48"/>
        <end position="80"/>
    </location>
</feature>
<dbReference type="PROSITE" id="PS50297">
    <property type="entry name" value="ANK_REP_REGION"/>
    <property type="match status" value="1"/>
</dbReference>
<dbReference type="PANTHER" id="PTHR24166:SF48">
    <property type="entry name" value="PROTEIN VAPYRIN"/>
    <property type="match status" value="1"/>
</dbReference>
<dbReference type="Gene3D" id="1.25.40.20">
    <property type="entry name" value="Ankyrin repeat-containing domain"/>
    <property type="match status" value="2"/>
</dbReference>
<sequence length="595" mass="69293">MGNQESSPKQTAPKIPNPLITKSNKENQIHSIHNSLKNKQKNRGNIINYQQNNNHNNNNNNNNKNNYNNKNNNKNNNNNYNNNGLGCYGCMQNNNQEPWLDLNELNLDHETNKPKGRLTNKSVQYLSSTELSFFQSCASRNLSKIRFYLKQGININILDEERTSPLHIAARHGSYQIVQELLNSGANTDITDIGGWTPLHIAVFFQRNQIVNLLLMHRCNKYIKNRDGQTPFDLIRDQKTMDVFLMHDIDEKQDYKQLQIQQMNQQKMEIIGEQIYMENFQKSQENSHYNLDNPNNNNLNIHNSMSKYSSKNNVVQSESQVLQPKMMATKKHQYYLYFKSLKQKISQNSDKISVNSLHQFQSSNFNHNEISPFKNLNAQFNSAANPLWENNKNYNSLNNQKQSIQNINKNNLMQNKKESSYGIKKIEDYQKEDEFEENAMEDIGIEQERNECNRPSQKKFMQDYYQTLSGKKQPTLKQLNQIQNPIQAQYINSNNSIPEMSENNQQSPILNQQQNYQRNKANQLHLLYSAGGNFQERSYSPCPSIGSLYLQGNSLSLNQLVFEANCSNFEAFGSLKREQQFQGYSNIRVYKKVKI</sequence>
<evidence type="ECO:0000313" key="6">
    <source>
        <dbReference type="Proteomes" id="UP000054937"/>
    </source>
</evidence>
<dbReference type="InParanoid" id="A0A0V0QLE3"/>
<dbReference type="SUPFAM" id="SSF48403">
    <property type="entry name" value="Ankyrin repeat"/>
    <property type="match status" value="1"/>
</dbReference>
<comment type="caution">
    <text evidence="5">The sequence shown here is derived from an EMBL/GenBank/DDBJ whole genome shotgun (WGS) entry which is preliminary data.</text>
</comment>
<evidence type="ECO:0000256" key="4">
    <source>
        <dbReference type="SAM" id="MobiDB-lite"/>
    </source>
</evidence>
<proteinExistence type="predicted"/>
<protein>
    <submittedName>
        <fullName evidence="5">Ankyrin repeat-containing domain</fullName>
    </submittedName>
</protein>
<dbReference type="Pfam" id="PF12796">
    <property type="entry name" value="Ank_2"/>
    <property type="match status" value="1"/>
</dbReference>
<evidence type="ECO:0000256" key="1">
    <source>
        <dbReference type="ARBA" id="ARBA00022737"/>
    </source>
</evidence>
<dbReference type="EMBL" id="LDAU01000149">
    <property type="protein sequence ID" value="KRX02940.1"/>
    <property type="molecule type" value="Genomic_DNA"/>
</dbReference>
<dbReference type="InterPro" id="IPR036770">
    <property type="entry name" value="Ankyrin_rpt-contain_sf"/>
</dbReference>
<name>A0A0V0QLE3_PSEPJ</name>
<dbReference type="InterPro" id="IPR050889">
    <property type="entry name" value="Dendritic_Spine_Reg/Scaffold"/>
</dbReference>
<reference evidence="5 6" key="1">
    <citation type="journal article" date="2015" name="Sci. Rep.">
        <title>Genome of the facultative scuticociliatosis pathogen Pseudocohnilembus persalinus provides insight into its virulence through horizontal gene transfer.</title>
        <authorList>
            <person name="Xiong J."/>
            <person name="Wang G."/>
            <person name="Cheng J."/>
            <person name="Tian M."/>
            <person name="Pan X."/>
            <person name="Warren A."/>
            <person name="Jiang C."/>
            <person name="Yuan D."/>
            <person name="Miao W."/>
        </authorList>
    </citation>
    <scope>NUCLEOTIDE SEQUENCE [LARGE SCALE GENOMIC DNA]</scope>
    <source>
        <strain evidence="5">36N120E</strain>
    </source>
</reference>
<accession>A0A0V0QLE3</accession>
<dbReference type="PROSITE" id="PS50088">
    <property type="entry name" value="ANK_REPEAT"/>
    <property type="match status" value="2"/>
</dbReference>
<gene>
    <name evidence="5" type="ORF">PPERSA_09062</name>
</gene>
<dbReference type="AlphaFoldDB" id="A0A0V0QLE3"/>
<keyword evidence="6" id="KW-1185">Reference proteome</keyword>
<keyword evidence="2 3" id="KW-0040">ANK repeat</keyword>